<sequence>MTFNLLGKVRIPMEVKELILQAEDIHKATELISSKLKKPVIIENKNFELIAYSSTFDDFDQTQQKTILSKKCPIFIIDRLKKEGIVTRLEKQSDPIRVHPMEDLGFQQRVVIAAKHLGHTLGYVWVQESEQSLNEEEMDFLEEITGHLGKLIYDQFMKENAKEGRKEELLWQLLHHEYASESQFRHDASLAQLKIPDRFSIVVFSVTAPQYKSMLDDLENTVNRFRTNRHLYYLKTEFQLILFIEGRGFDRFSSRDIARDLIDVVKVETGEEDFYHFLIGVGKEYTKIYYMRKSFLEALEVIETANFIGPRPETMPREFPKLGLYRYLAALYEKNSSEDYYSEDLLTLIKNDTTKQTDLLFTLEAYLANNGKGKQTASELFIHPNTLNYRVKQIQELTNIDFSDFNMKAYLYTELLLLNNVDSYYERYKAALQK</sequence>
<dbReference type="Proteomes" id="UP000198860">
    <property type="component" value="Unassembled WGS sequence"/>
</dbReference>
<accession>A0A1H0EF70</accession>
<dbReference type="InterPro" id="IPR041522">
    <property type="entry name" value="CdaR_GGDEF"/>
</dbReference>
<comment type="similarity">
    <text evidence="1">Belongs to the CdaR family.</text>
</comment>
<keyword evidence="5" id="KW-1185">Reference proteome</keyword>
<evidence type="ECO:0000313" key="4">
    <source>
        <dbReference type="EMBL" id="SDN80951.1"/>
    </source>
</evidence>
<evidence type="ECO:0000259" key="3">
    <source>
        <dbReference type="Pfam" id="PF17853"/>
    </source>
</evidence>
<dbReference type="GO" id="GO:0003677">
    <property type="term" value="F:DNA binding"/>
    <property type="evidence" value="ECO:0007669"/>
    <property type="project" value="UniProtKB-KW"/>
</dbReference>
<dbReference type="RefSeq" id="WP_089650620.1">
    <property type="nucleotide sequence ID" value="NZ_FNIZ01000001.1"/>
</dbReference>
<protein>
    <submittedName>
        <fullName evidence="4">DNA-binding transcriptional regulator, PucR family</fullName>
    </submittedName>
</protein>
<dbReference type="PANTHER" id="PTHR33744:SF1">
    <property type="entry name" value="DNA-BINDING TRANSCRIPTIONAL ACTIVATOR ADER"/>
    <property type="match status" value="1"/>
</dbReference>
<name>A0A1H0EF70_HALAD</name>
<feature type="domain" description="PucR C-terminal helix-turn-helix" evidence="2">
    <location>
        <begin position="359"/>
        <end position="416"/>
    </location>
</feature>
<dbReference type="PANTHER" id="PTHR33744">
    <property type="entry name" value="CARBOHYDRATE DIACID REGULATOR"/>
    <property type="match status" value="1"/>
</dbReference>
<evidence type="ECO:0000313" key="5">
    <source>
        <dbReference type="Proteomes" id="UP000198860"/>
    </source>
</evidence>
<gene>
    <name evidence="4" type="ORF">SAMN05421677_101176</name>
</gene>
<feature type="domain" description="CdaR GGDEF-like" evidence="3">
    <location>
        <begin position="180"/>
        <end position="303"/>
    </location>
</feature>
<keyword evidence="4" id="KW-0238">DNA-binding</keyword>
<dbReference type="OrthoDB" id="9792148at2"/>
<evidence type="ECO:0000259" key="2">
    <source>
        <dbReference type="Pfam" id="PF13556"/>
    </source>
</evidence>
<dbReference type="Pfam" id="PF17853">
    <property type="entry name" value="GGDEF_2"/>
    <property type="match status" value="1"/>
</dbReference>
<dbReference type="InterPro" id="IPR042070">
    <property type="entry name" value="PucR_C-HTH_sf"/>
</dbReference>
<proteinExistence type="inferred from homology"/>
<reference evidence="5" key="1">
    <citation type="submission" date="2016-10" db="EMBL/GenBank/DDBJ databases">
        <authorList>
            <person name="Varghese N."/>
            <person name="Submissions S."/>
        </authorList>
    </citation>
    <scope>NUCLEOTIDE SEQUENCE [LARGE SCALE GENOMIC DNA]</scope>
    <source>
        <strain evidence="5">CGMCC 1.3703</strain>
    </source>
</reference>
<dbReference type="AlphaFoldDB" id="A0A1H0EF70"/>
<dbReference type="Gene3D" id="1.10.10.2840">
    <property type="entry name" value="PucR C-terminal helix-turn-helix domain"/>
    <property type="match status" value="1"/>
</dbReference>
<dbReference type="InterPro" id="IPR025736">
    <property type="entry name" value="PucR_C-HTH_dom"/>
</dbReference>
<dbReference type="Pfam" id="PF13556">
    <property type="entry name" value="HTH_30"/>
    <property type="match status" value="1"/>
</dbReference>
<evidence type="ECO:0000256" key="1">
    <source>
        <dbReference type="ARBA" id="ARBA00006754"/>
    </source>
</evidence>
<organism evidence="4 5">
    <name type="scientific">Halobacillus aidingensis</name>
    <dbReference type="NCBI Taxonomy" id="240303"/>
    <lineage>
        <taxon>Bacteria</taxon>
        <taxon>Bacillati</taxon>
        <taxon>Bacillota</taxon>
        <taxon>Bacilli</taxon>
        <taxon>Bacillales</taxon>
        <taxon>Bacillaceae</taxon>
        <taxon>Halobacillus</taxon>
    </lineage>
</organism>
<dbReference type="InterPro" id="IPR051448">
    <property type="entry name" value="CdaR-like_regulators"/>
</dbReference>
<dbReference type="EMBL" id="FNIZ01000001">
    <property type="protein sequence ID" value="SDN80951.1"/>
    <property type="molecule type" value="Genomic_DNA"/>
</dbReference>
<dbReference type="STRING" id="240303.SAMN05421677_101176"/>